<organism evidence="1 2">
    <name type="scientific">Phyllobacterium bourgognense</name>
    <dbReference type="NCBI Taxonomy" id="314236"/>
    <lineage>
        <taxon>Bacteria</taxon>
        <taxon>Pseudomonadati</taxon>
        <taxon>Pseudomonadota</taxon>
        <taxon>Alphaproteobacteria</taxon>
        <taxon>Hyphomicrobiales</taxon>
        <taxon>Phyllobacteriaceae</taxon>
        <taxon>Phyllobacterium</taxon>
    </lineage>
</organism>
<accession>A0A368YPR4</accession>
<comment type="caution">
    <text evidence="1">The sequence shown here is derived from an EMBL/GenBank/DDBJ whole genome shotgun (WGS) entry which is preliminary data.</text>
</comment>
<keyword evidence="2" id="KW-1185">Reference proteome</keyword>
<dbReference type="Proteomes" id="UP000253324">
    <property type="component" value="Unassembled WGS sequence"/>
</dbReference>
<name>A0A368YPR4_9HYPH</name>
<proteinExistence type="predicted"/>
<evidence type="ECO:0000313" key="2">
    <source>
        <dbReference type="Proteomes" id="UP000253324"/>
    </source>
</evidence>
<gene>
    <name evidence="1" type="ORF">C7476_115109</name>
</gene>
<evidence type="ECO:0000313" key="1">
    <source>
        <dbReference type="EMBL" id="RCW80144.1"/>
    </source>
</evidence>
<reference evidence="1 2" key="1">
    <citation type="submission" date="2018-07" db="EMBL/GenBank/DDBJ databases">
        <title>Genomic Encyclopedia of Type Strains, Phase III (KMG-III): the genomes of soil and plant-associated and newly described type strains.</title>
        <authorList>
            <person name="Whitman W."/>
        </authorList>
    </citation>
    <scope>NUCLEOTIDE SEQUENCE [LARGE SCALE GENOMIC DNA]</scope>
    <source>
        <strain evidence="1 2">31-25a</strain>
    </source>
</reference>
<dbReference type="AlphaFoldDB" id="A0A368YPR4"/>
<dbReference type="EMBL" id="QPJM01000015">
    <property type="protein sequence ID" value="RCW80144.1"/>
    <property type="molecule type" value="Genomic_DNA"/>
</dbReference>
<sequence length="84" mass="9376">MIGSFIIVQHLPSISGSLPEPSWGPPRPRRHLAGAKRVFFSLRLDCLAVHTPYAITQQGARQFEGIQHTALLLSRVTNDCRSIR</sequence>
<protein>
    <submittedName>
        <fullName evidence="1">Uncharacterized protein</fullName>
    </submittedName>
</protein>